<protein>
    <submittedName>
        <fullName evidence="1">Uncharacterized protein</fullName>
    </submittedName>
</protein>
<name>A0A9P8QFW9_WICPI</name>
<accession>A0A9P8QFW9</accession>
<organism evidence="1 2">
    <name type="scientific">Wickerhamomyces pijperi</name>
    <name type="common">Yeast</name>
    <name type="synonym">Pichia pijperi</name>
    <dbReference type="NCBI Taxonomy" id="599730"/>
    <lineage>
        <taxon>Eukaryota</taxon>
        <taxon>Fungi</taxon>
        <taxon>Dikarya</taxon>
        <taxon>Ascomycota</taxon>
        <taxon>Saccharomycotina</taxon>
        <taxon>Saccharomycetes</taxon>
        <taxon>Phaffomycetales</taxon>
        <taxon>Wickerhamomycetaceae</taxon>
        <taxon>Wickerhamomyces</taxon>
    </lineage>
</organism>
<dbReference type="AlphaFoldDB" id="A0A9P8QFW9"/>
<dbReference type="Proteomes" id="UP000774326">
    <property type="component" value="Unassembled WGS sequence"/>
</dbReference>
<comment type="caution">
    <text evidence="1">The sequence shown here is derived from an EMBL/GenBank/DDBJ whole genome shotgun (WGS) entry which is preliminary data.</text>
</comment>
<sequence length="187" mass="20975">MIPGLAIDDDLVFGFLDFLDLVFLDLDLVLDFVLDFVLELDLDLDFELVDLVKGNGYDLVHGVGAETGNGLGLLGDQDVLHDLQLVLDGDLEQSDTNCLLVIGPNDDVVVVFKLHLGQHVVLVEVRLSLERLPCDDGDQFQGAVRDVGQQLPVRRDIQILHVVIGLNLIFFKKIDWVKNMYHRWLFG</sequence>
<dbReference type="EMBL" id="JAEUBG010000347">
    <property type="protein sequence ID" value="KAH3688455.1"/>
    <property type="molecule type" value="Genomic_DNA"/>
</dbReference>
<reference evidence="1" key="2">
    <citation type="submission" date="2021-01" db="EMBL/GenBank/DDBJ databases">
        <authorList>
            <person name="Schikora-Tamarit M.A."/>
        </authorList>
    </citation>
    <scope>NUCLEOTIDE SEQUENCE</scope>
    <source>
        <strain evidence="1">CBS2887</strain>
    </source>
</reference>
<reference evidence="1" key="1">
    <citation type="journal article" date="2021" name="Open Biol.">
        <title>Shared evolutionary footprints suggest mitochondrial oxidative damage underlies multiple complex I losses in fungi.</title>
        <authorList>
            <person name="Schikora-Tamarit M.A."/>
            <person name="Marcet-Houben M."/>
            <person name="Nosek J."/>
            <person name="Gabaldon T."/>
        </authorList>
    </citation>
    <scope>NUCLEOTIDE SEQUENCE</scope>
    <source>
        <strain evidence="1">CBS2887</strain>
    </source>
</reference>
<keyword evidence="2" id="KW-1185">Reference proteome</keyword>
<gene>
    <name evidence="1" type="ORF">WICPIJ_000594</name>
</gene>
<evidence type="ECO:0000313" key="1">
    <source>
        <dbReference type="EMBL" id="KAH3688455.1"/>
    </source>
</evidence>
<evidence type="ECO:0000313" key="2">
    <source>
        <dbReference type="Proteomes" id="UP000774326"/>
    </source>
</evidence>
<proteinExistence type="predicted"/>